<organism evidence="1 2">
    <name type="scientific">Pseudomonas amygdali pv. tabaci</name>
    <name type="common">Pseudomonas syringae pv. tabaci</name>
    <dbReference type="NCBI Taxonomy" id="322"/>
    <lineage>
        <taxon>Bacteria</taxon>
        <taxon>Pseudomonadati</taxon>
        <taxon>Pseudomonadota</taxon>
        <taxon>Gammaproteobacteria</taxon>
        <taxon>Pseudomonadales</taxon>
        <taxon>Pseudomonadaceae</taxon>
        <taxon>Pseudomonas</taxon>
        <taxon>Pseudomonas amygdali</taxon>
    </lineage>
</organism>
<accession>A0A3M6HWU9</accession>
<evidence type="ECO:0000313" key="2">
    <source>
        <dbReference type="Proteomes" id="UP000271531"/>
    </source>
</evidence>
<name>A0A3M6HWU9_PSEAJ</name>
<dbReference type="Gene3D" id="1.20.200.10">
    <property type="entry name" value="Fumarase/aspartase (Central domain)"/>
    <property type="match status" value="1"/>
</dbReference>
<evidence type="ECO:0000313" key="1">
    <source>
        <dbReference type="EMBL" id="RMW09381.1"/>
    </source>
</evidence>
<dbReference type="InterPro" id="IPR001106">
    <property type="entry name" value="Aromatic_Lyase"/>
</dbReference>
<dbReference type="SUPFAM" id="SSF48557">
    <property type="entry name" value="L-aspartase-like"/>
    <property type="match status" value="1"/>
</dbReference>
<dbReference type="EMBL" id="RBVA01000152">
    <property type="protein sequence ID" value="RMW09381.1"/>
    <property type="molecule type" value="Genomic_DNA"/>
</dbReference>
<dbReference type="PANTHER" id="PTHR10362">
    <property type="entry name" value="HISTIDINE AMMONIA-LYASE"/>
    <property type="match status" value="1"/>
</dbReference>
<dbReference type="GO" id="GO:0016841">
    <property type="term" value="F:ammonia-lyase activity"/>
    <property type="evidence" value="ECO:0007669"/>
    <property type="project" value="UniProtKB-ARBA"/>
</dbReference>
<protein>
    <submittedName>
        <fullName evidence="1">Histidine ammonia-lyase</fullName>
    </submittedName>
</protein>
<feature type="non-terminal residue" evidence="1">
    <location>
        <position position="1"/>
    </location>
</feature>
<sequence>LLDRLINPMVSGLPAFLVSQPGVNSGMMIVQYVAASLCAENRQMAQPAVVDNYVTSGLQEDHLSLGTSAALKLHKVLGNVTQILAIEYLLAAQAFEFLKAQGFGVGTGAAWRLL</sequence>
<dbReference type="AlphaFoldDB" id="A0A3M6HWU9"/>
<dbReference type="InterPro" id="IPR008948">
    <property type="entry name" value="L-Aspartase-like"/>
</dbReference>
<feature type="non-terminal residue" evidence="1">
    <location>
        <position position="114"/>
    </location>
</feature>
<gene>
    <name evidence="1" type="ORF">ALP03_04353</name>
</gene>
<comment type="caution">
    <text evidence="1">The sequence shown here is derived from an EMBL/GenBank/DDBJ whole genome shotgun (WGS) entry which is preliminary data.</text>
</comment>
<reference evidence="1 2" key="1">
    <citation type="submission" date="2018-08" db="EMBL/GenBank/DDBJ databases">
        <title>Recombination of ecologically and evolutionarily significant loci maintains genetic cohesion in the Pseudomonas syringae species complex.</title>
        <authorList>
            <person name="Dillon M."/>
            <person name="Thakur S."/>
            <person name="Almeida R.N.D."/>
            <person name="Weir B.S."/>
            <person name="Guttman D.S."/>
        </authorList>
    </citation>
    <scope>NUCLEOTIDE SEQUENCE [LARGE SCALE GENOMIC DNA]</scope>
    <source>
        <strain evidence="1 2">ICMP 4525</strain>
    </source>
</reference>
<dbReference type="Pfam" id="PF00221">
    <property type="entry name" value="Lyase_aromatic"/>
    <property type="match status" value="1"/>
</dbReference>
<dbReference type="Proteomes" id="UP000271531">
    <property type="component" value="Unassembled WGS sequence"/>
</dbReference>
<proteinExistence type="predicted"/>
<keyword evidence="1" id="KW-0456">Lyase</keyword>